<gene>
    <name evidence="1" type="ORF">HINF_LOCUS13350</name>
</gene>
<reference evidence="1 2" key="1">
    <citation type="submission" date="2024-07" db="EMBL/GenBank/DDBJ databases">
        <authorList>
            <person name="Akdeniz Z."/>
        </authorList>
    </citation>
    <scope>NUCLEOTIDE SEQUENCE [LARGE SCALE GENOMIC DNA]</scope>
</reference>
<accession>A0ABP1HGP8</accession>
<evidence type="ECO:0000313" key="1">
    <source>
        <dbReference type="EMBL" id="CAL5994028.1"/>
    </source>
</evidence>
<dbReference type="Proteomes" id="UP001642409">
    <property type="component" value="Unassembled WGS sequence"/>
</dbReference>
<protein>
    <submittedName>
        <fullName evidence="1">Uncharacterized protein</fullName>
    </submittedName>
</protein>
<name>A0ABP1HGP8_9EUKA</name>
<dbReference type="EMBL" id="CAXDID020000031">
    <property type="protein sequence ID" value="CAL5994028.1"/>
    <property type="molecule type" value="Genomic_DNA"/>
</dbReference>
<organism evidence="1 2">
    <name type="scientific">Hexamita inflata</name>
    <dbReference type="NCBI Taxonomy" id="28002"/>
    <lineage>
        <taxon>Eukaryota</taxon>
        <taxon>Metamonada</taxon>
        <taxon>Diplomonadida</taxon>
        <taxon>Hexamitidae</taxon>
        <taxon>Hexamitinae</taxon>
        <taxon>Hexamita</taxon>
    </lineage>
</organism>
<proteinExistence type="predicted"/>
<evidence type="ECO:0000313" key="2">
    <source>
        <dbReference type="Proteomes" id="UP001642409"/>
    </source>
</evidence>
<comment type="caution">
    <text evidence="1">The sequence shown here is derived from an EMBL/GenBank/DDBJ whole genome shotgun (WGS) entry which is preliminary data.</text>
</comment>
<keyword evidence="2" id="KW-1185">Reference proteome</keyword>
<sequence>MHQRQKNINQAPEEADKAIKLLEQDQTLQAETDKWVELFMTSLRRTSNRKPYYVLAAQQMIINDRISEFDADFVLKQLSHGNETGFLASCLIFMQGSELAAEYFCKQLLNTEEETEDTLWILKNLQILSLENRDEIYAALCDDMEKIQALIESNNENIKKAVIELLVILQNGFAMSLFHIIRDQGVSKELEYRLWFQDIVNEITGENFKVVEKTFGKLTLVIQSREQMLKYQLMVEIFGKQLDQLMRTQQVIKQFVGLDGTCINAYQQAKKEKKIEERMHQREKREHE</sequence>